<dbReference type="Pfam" id="PF02237">
    <property type="entry name" value="BPL_C"/>
    <property type="match status" value="1"/>
</dbReference>
<dbReference type="InterPro" id="IPR008988">
    <property type="entry name" value="Transcriptional_repressor_C"/>
</dbReference>
<evidence type="ECO:0000313" key="7">
    <source>
        <dbReference type="EMBL" id="MCF4119832.1"/>
    </source>
</evidence>
<reference evidence="7" key="1">
    <citation type="submission" date="2022-01" db="EMBL/GenBank/DDBJ databases">
        <title>Antribacter sp. nov., isolated from Guizhou of China.</title>
        <authorList>
            <person name="Chengliang C."/>
            <person name="Ya Z."/>
        </authorList>
    </citation>
    <scope>NUCLEOTIDE SEQUENCE</scope>
    <source>
        <strain evidence="7">KLBMP 9083</strain>
    </source>
</reference>
<dbReference type="InterPro" id="IPR004408">
    <property type="entry name" value="Biotin_CoA_COase_ligase"/>
</dbReference>
<dbReference type="InterPro" id="IPR003142">
    <property type="entry name" value="BPL_C"/>
</dbReference>
<feature type="domain" description="BPL/LPL catalytic" evidence="6">
    <location>
        <begin position="24"/>
        <end position="224"/>
    </location>
</feature>
<dbReference type="PANTHER" id="PTHR12835">
    <property type="entry name" value="BIOTIN PROTEIN LIGASE"/>
    <property type="match status" value="1"/>
</dbReference>
<sequence>MLSLDRPPLDLARLAPLAGPGGAFGRIEVVDTSPSTNADLVAAVRLDPTAWPAPAALVAEHQTAGRGRAGRTWETPSRAALTVSVLLRPAVPAASLGWLPLIAGPAVVRSLPDDVRRTSQVKWPNDVVVRVAGADADPLGTADPNPYGPGRRKVAGILAEVVPSGPGGRPAVVLGIGLNVSQAADELPVPTATSLALAGVHELDRTALLVRLLTEVSSAVGRWEATGGDVAAAGLDVEYAAVSATLGARVRAELADGTQVLEGEAVRLDPTGALVVRTDDGEEHSVAAGDVHHLR</sequence>
<proteinExistence type="predicted"/>
<keyword evidence="2" id="KW-0547">Nucleotide-binding</keyword>
<dbReference type="Gene3D" id="2.30.30.100">
    <property type="match status" value="1"/>
</dbReference>
<dbReference type="EMBL" id="JAKGSG010000008">
    <property type="protein sequence ID" value="MCF4119832.1"/>
    <property type="molecule type" value="Genomic_DNA"/>
</dbReference>
<dbReference type="NCBIfam" id="TIGR00121">
    <property type="entry name" value="birA_ligase"/>
    <property type="match status" value="1"/>
</dbReference>
<dbReference type="GO" id="GO:0005737">
    <property type="term" value="C:cytoplasm"/>
    <property type="evidence" value="ECO:0007669"/>
    <property type="project" value="TreeGrafter"/>
</dbReference>
<dbReference type="Gene3D" id="3.30.930.10">
    <property type="entry name" value="Bira Bifunctional Protein, Domain 2"/>
    <property type="match status" value="1"/>
</dbReference>
<keyword evidence="3" id="KW-0067">ATP-binding</keyword>
<evidence type="ECO:0000256" key="5">
    <source>
        <dbReference type="ARBA" id="ARBA00024227"/>
    </source>
</evidence>
<protein>
    <recommendedName>
        <fullName evidence="5">biotin--[biotin carboxyl-carrier protein] ligase</fullName>
        <ecNumber evidence="5">6.3.4.15</ecNumber>
    </recommendedName>
</protein>
<name>A0AA41QCY7_9MICO</name>
<dbReference type="PANTHER" id="PTHR12835:SF5">
    <property type="entry name" value="BIOTIN--PROTEIN LIGASE"/>
    <property type="match status" value="1"/>
</dbReference>
<dbReference type="GO" id="GO:0004077">
    <property type="term" value="F:biotin--[biotin carboxyl-carrier protein] ligase activity"/>
    <property type="evidence" value="ECO:0007669"/>
    <property type="project" value="UniProtKB-EC"/>
</dbReference>
<accession>A0AA41QCY7</accession>
<evidence type="ECO:0000256" key="4">
    <source>
        <dbReference type="ARBA" id="ARBA00023267"/>
    </source>
</evidence>
<dbReference type="Pfam" id="PF03099">
    <property type="entry name" value="BPL_LplA_LipB"/>
    <property type="match status" value="1"/>
</dbReference>
<dbReference type="AlphaFoldDB" id="A0AA41QCY7"/>
<keyword evidence="4" id="KW-0092">Biotin</keyword>
<dbReference type="CDD" id="cd16442">
    <property type="entry name" value="BPL"/>
    <property type="match status" value="1"/>
</dbReference>
<organism evidence="7 8">
    <name type="scientific">Antribacter soli</name>
    <dbReference type="NCBI Taxonomy" id="2910976"/>
    <lineage>
        <taxon>Bacteria</taxon>
        <taxon>Bacillati</taxon>
        <taxon>Actinomycetota</taxon>
        <taxon>Actinomycetes</taxon>
        <taxon>Micrococcales</taxon>
        <taxon>Promicromonosporaceae</taxon>
        <taxon>Antribacter</taxon>
    </lineage>
</organism>
<dbReference type="Proteomes" id="UP001165405">
    <property type="component" value="Unassembled WGS sequence"/>
</dbReference>
<dbReference type="SUPFAM" id="SSF55681">
    <property type="entry name" value="Class II aaRS and biotin synthetases"/>
    <property type="match status" value="1"/>
</dbReference>
<dbReference type="EC" id="6.3.4.15" evidence="5"/>
<dbReference type="InterPro" id="IPR045864">
    <property type="entry name" value="aa-tRNA-synth_II/BPL/LPL"/>
</dbReference>
<dbReference type="PROSITE" id="PS51733">
    <property type="entry name" value="BPL_LPL_CATALYTIC"/>
    <property type="match status" value="1"/>
</dbReference>
<evidence type="ECO:0000256" key="2">
    <source>
        <dbReference type="ARBA" id="ARBA00022741"/>
    </source>
</evidence>
<dbReference type="GO" id="GO:0005524">
    <property type="term" value="F:ATP binding"/>
    <property type="evidence" value="ECO:0007669"/>
    <property type="project" value="UniProtKB-KW"/>
</dbReference>
<evidence type="ECO:0000256" key="1">
    <source>
        <dbReference type="ARBA" id="ARBA00022598"/>
    </source>
</evidence>
<evidence type="ECO:0000313" key="8">
    <source>
        <dbReference type="Proteomes" id="UP001165405"/>
    </source>
</evidence>
<keyword evidence="8" id="KW-1185">Reference proteome</keyword>
<gene>
    <name evidence="7" type="ORF">L1785_02460</name>
</gene>
<evidence type="ECO:0000259" key="6">
    <source>
        <dbReference type="PROSITE" id="PS51733"/>
    </source>
</evidence>
<dbReference type="InterPro" id="IPR004143">
    <property type="entry name" value="BPL_LPL_catalytic"/>
</dbReference>
<evidence type="ECO:0000256" key="3">
    <source>
        <dbReference type="ARBA" id="ARBA00022840"/>
    </source>
</evidence>
<dbReference type="SUPFAM" id="SSF50037">
    <property type="entry name" value="C-terminal domain of transcriptional repressors"/>
    <property type="match status" value="1"/>
</dbReference>
<keyword evidence="1 7" id="KW-0436">Ligase</keyword>
<comment type="caution">
    <text evidence="7">The sequence shown here is derived from an EMBL/GenBank/DDBJ whole genome shotgun (WGS) entry which is preliminary data.</text>
</comment>